<name>A0A3E1P5N2_9BACT</name>
<reference evidence="1 2" key="1">
    <citation type="submission" date="2018-08" db="EMBL/GenBank/DDBJ databases">
        <title>Chitinophaga sp. K20C18050901, a novel bacterium isolated from forest soil.</title>
        <authorList>
            <person name="Wang C."/>
        </authorList>
    </citation>
    <scope>NUCLEOTIDE SEQUENCE [LARGE SCALE GENOMIC DNA]</scope>
    <source>
        <strain evidence="1 2">K20C18050901</strain>
    </source>
</reference>
<evidence type="ECO:0000313" key="2">
    <source>
        <dbReference type="Proteomes" id="UP000261174"/>
    </source>
</evidence>
<gene>
    <name evidence="1" type="ORF">DXN04_08815</name>
</gene>
<dbReference type="SUPFAM" id="SSF51556">
    <property type="entry name" value="Metallo-dependent hydrolases"/>
    <property type="match status" value="1"/>
</dbReference>
<dbReference type="Gene3D" id="3.20.20.140">
    <property type="entry name" value="Metal-dependent hydrolases"/>
    <property type="match status" value="1"/>
</dbReference>
<dbReference type="EMBL" id="QTJV01000002">
    <property type="protein sequence ID" value="RFM35477.1"/>
    <property type="molecule type" value="Genomic_DNA"/>
</dbReference>
<comment type="caution">
    <text evidence="1">The sequence shown here is derived from an EMBL/GenBank/DDBJ whole genome shotgun (WGS) entry which is preliminary data.</text>
</comment>
<evidence type="ECO:0000313" key="1">
    <source>
        <dbReference type="EMBL" id="RFM35477.1"/>
    </source>
</evidence>
<sequence length="66" mass="7217">MAGDGLLHPATIPTGIGHNRIDNLLFSVDYPFSTNETGKEFLNNTGLSVADQEKLKYKNAERILGL</sequence>
<dbReference type="AlphaFoldDB" id="A0A3E1P5N2"/>
<dbReference type="InterPro" id="IPR032466">
    <property type="entry name" value="Metal_Hydrolase"/>
</dbReference>
<dbReference type="OrthoDB" id="9777673at2"/>
<protein>
    <submittedName>
        <fullName evidence="1">Uncharacterized protein</fullName>
    </submittedName>
</protein>
<accession>A0A3E1P5N2</accession>
<dbReference type="Proteomes" id="UP000261174">
    <property type="component" value="Unassembled WGS sequence"/>
</dbReference>
<keyword evidence="2" id="KW-1185">Reference proteome</keyword>
<organism evidence="1 2">
    <name type="scientific">Chitinophaga silvisoli</name>
    <dbReference type="NCBI Taxonomy" id="2291814"/>
    <lineage>
        <taxon>Bacteria</taxon>
        <taxon>Pseudomonadati</taxon>
        <taxon>Bacteroidota</taxon>
        <taxon>Chitinophagia</taxon>
        <taxon>Chitinophagales</taxon>
        <taxon>Chitinophagaceae</taxon>
        <taxon>Chitinophaga</taxon>
    </lineage>
</organism>
<proteinExistence type="predicted"/>